<protein>
    <submittedName>
        <fullName evidence="3">Carbohydrate esterase family 16 protein</fullName>
    </submittedName>
</protein>
<evidence type="ECO:0000313" key="4">
    <source>
        <dbReference type="Proteomes" id="UP000027265"/>
    </source>
</evidence>
<evidence type="ECO:0000313" key="3">
    <source>
        <dbReference type="EMBL" id="KDQ62303.1"/>
    </source>
</evidence>
<dbReference type="AlphaFoldDB" id="A0A067Q5H2"/>
<dbReference type="HOGENOM" id="CLU_015101_4_0_1"/>
<evidence type="ECO:0000256" key="1">
    <source>
        <dbReference type="ARBA" id="ARBA00022801"/>
    </source>
</evidence>
<keyword evidence="2" id="KW-0732">Signal</keyword>
<name>A0A067Q5H2_9AGAM</name>
<dbReference type="STRING" id="933084.A0A067Q5H2"/>
<dbReference type="InterPro" id="IPR051058">
    <property type="entry name" value="GDSL_Est/Lipase"/>
</dbReference>
<feature type="signal peptide" evidence="2">
    <location>
        <begin position="1"/>
        <end position="23"/>
    </location>
</feature>
<dbReference type="PANTHER" id="PTHR45648:SF85">
    <property type="entry name" value="A, PUTATIVE (AFU_ORTHOLOGUE AFUA_2G10760)-RELATED"/>
    <property type="match status" value="1"/>
</dbReference>
<dbReference type="EMBL" id="KL197711">
    <property type="protein sequence ID" value="KDQ62303.1"/>
    <property type="molecule type" value="Genomic_DNA"/>
</dbReference>
<dbReference type="Gene3D" id="3.40.50.1110">
    <property type="entry name" value="SGNH hydrolase"/>
    <property type="match status" value="1"/>
</dbReference>
<dbReference type="SUPFAM" id="SSF52266">
    <property type="entry name" value="SGNH hydrolase"/>
    <property type="match status" value="1"/>
</dbReference>
<dbReference type="Proteomes" id="UP000027265">
    <property type="component" value="Unassembled WGS sequence"/>
</dbReference>
<evidence type="ECO:0000256" key="2">
    <source>
        <dbReference type="SAM" id="SignalP"/>
    </source>
</evidence>
<dbReference type="PANTHER" id="PTHR45648">
    <property type="entry name" value="GDSL LIPASE/ACYLHYDROLASE FAMILY PROTEIN (AFU_ORTHOLOGUE AFUA_4G14700)"/>
    <property type="match status" value="1"/>
</dbReference>
<sequence>MRWMINSGLLLVAFATCSPWAKATETSFSWDKIKYFYAFGDSYTFVQGTLGYPNYSWIGDELNLSFTPEQLLSNEIVPRNTSSDGSNWTEFLTGCMQGKPSECSPRQLWNFAFAGADIDINLLPLHHNFSVQLVDQVKQWSDYAADYIPHPPGETMTAWWIGINDTGDSLGNQTITDFHAFWETEMTSYFQAVQMAYDRGLNSTHLFINVPPEERSPAQVFDTTNGPILQQHIVDFNAVLAEHVQQFAAANPTATVLTFDAHTWFNNVLDNYQAYGFGNITGYCQCRDPTYFWLNTGHPTEYVHVLLAQAILAGLEQVSVST</sequence>
<feature type="chain" id="PRO_5001643763" evidence="2">
    <location>
        <begin position="24"/>
        <end position="322"/>
    </location>
</feature>
<keyword evidence="1" id="KW-0378">Hydrolase</keyword>
<reference evidence="4" key="1">
    <citation type="journal article" date="2014" name="Proc. Natl. Acad. Sci. U.S.A.">
        <title>Extensive sampling of basidiomycete genomes demonstrates inadequacy of the white-rot/brown-rot paradigm for wood decay fungi.</title>
        <authorList>
            <person name="Riley R."/>
            <person name="Salamov A.A."/>
            <person name="Brown D.W."/>
            <person name="Nagy L.G."/>
            <person name="Floudas D."/>
            <person name="Held B.W."/>
            <person name="Levasseur A."/>
            <person name="Lombard V."/>
            <person name="Morin E."/>
            <person name="Otillar R."/>
            <person name="Lindquist E.A."/>
            <person name="Sun H."/>
            <person name="LaButti K.M."/>
            <person name="Schmutz J."/>
            <person name="Jabbour D."/>
            <person name="Luo H."/>
            <person name="Baker S.E."/>
            <person name="Pisabarro A.G."/>
            <person name="Walton J.D."/>
            <person name="Blanchette R.A."/>
            <person name="Henrissat B."/>
            <person name="Martin F."/>
            <person name="Cullen D."/>
            <person name="Hibbett D.S."/>
            <person name="Grigoriev I.V."/>
        </authorList>
    </citation>
    <scope>NUCLEOTIDE SEQUENCE [LARGE SCALE GENOMIC DNA]</scope>
    <source>
        <strain evidence="4">MUCL 33604</strain>
    </source>
</reference>
<dbReference type="InterPro" id="IPR001087">
    <property type="entry name" value="GDSL"/>
</dbReference>
<dbReference type="InterPro" id="IPR036514">
    <property type="entry name" value="SGNH_hydro_sf"/>
</dbReference>
<dbReference type="Pfam" id="PF00657">
    <property type="entry name" value="Lipase_GDSL"/>
    <property type="match status" value="1"/>
</dbReference>
<organism evidence="3 4">
    <name type="scientific">Jaapia argillacea MUCL 33604</name>
    <dbReference type="NCBI Taxonomy" id="933084"/>
    <lineage>
        <taxon>Eukaryota</taxon>
        <taxon>Fungi</taxon>
        <taxon>Dikarya</taxon>
        <taxon>Basidiomycota</taxon>
        <taxon>Agaricomycotina</taxon>
        <taxon>Agaricomycetes</taxon>
        <taxon>Agaricomycetidae</taxon>
        <taxon>Jaapiales</taxon>
        <taxon>Jaapiaceae</taxon>
        <taxon>Jaapia</taxon>
    </lineage>
</organism>
<proteinExistence type="predicted"/>
<dbReference type="GO" id="GO:0016788">
    <property type="term" value="F:hydrolase activity, acting on ester bonds"/>
    <property type="evidence" value="ECO:0007669"/>
    <property type="project" value="InterPro"/>
</dbReference>
<dbReference type="InParanoid" id="A0A067Q5H2"/>
<keyword evidence="4" id="KW-1185">Reference proteome</keyword>
<dbReference type="CDD" id="cd01846">
    <property type="entry name" value="fatty_acyltransferase_like"/>
    <property type="match status" value="1"/>
</dbReference>
<dbReference type="OrthoDB" id="1600564at2759"/>
<accession>A0A067Q5H2</accession>
<gene>
    <name evidence="3" type="ORF">JAAARDRAFT_455884</name>
</gene>